<keyword evidence="2" id="KW-1185">Reference proteome</keyword>
<evidence type="ECO:0000313" key="2">
    <source>
        <dbReference type="Proteomes" id="UP001054945"/>
    </source>
</evidence>
<sequence>MQHSCYRGRIFRAQKFAQLLHLFEANNSKNRTTPSRLRQFELILRLWCKWDLVYSYYTIVSLTALFFTQAWSENGEKMALVEGNQHIYIHGLLSQYNSRQPAATKTYYLCVSKYNP</sequence>
<comment type="caution">
    <text evidence="1">The sequence shown here is derived from an EMBL/GenBank/DDBJ whole genome shotgun (WGS) entry which is preliminary data.</text>
</comment>
<accession>A0AAV4Y0Z4</accession>
<gene>
    <name evidence="1" type="ORF">CEXT_279041</name>
</gene>
<organism evidence="1 2">
    <name type="scientific">Caerostris extrusa</name>
    <name type="common">Bark spider</name>
    <name type="synonym">Caerostris bankana</name>
    <dbReference type="NCBI Taxonomy" id="172846"/>
    <lineage>
        <taxon>Eukaryota</taxon>
        <taxon>Metazoa</taxon>
        <taxon>Ecdysozoa</taxon>
        <taxon>Arthropoda</taxon>
        <taxon>Chelicerata</taxon>
        <taxon>Arachnida</taxon>
        <taxon>Araneae</taxon>
        <taxon>Araneomorphae</taxon>
        <taxon>Entelegynae</taxon>
        <taxon>Araneoidea</taxon>
        <taxon>Araneidae</taxon>
        <taxon>Caerostris</taxon>
    </lineage>
</organism>
<name>A0AAV4Y0Z4_CAEEX</name>
<dbReference type="AlphaFoldDB" id="A0AAV4Y0Z4"/>
<dbReference type="EMBL" id="BPLR01018622">
    <property type="protein sequence ID" value="GIZ01078.1"/>
    <property type="molecule type" value="Genomic_DNA"/>
</dbReference>
<evidence type="ECO:0000313" key="1">
    <source>
        <dbReference type="EMBL" id="GIZ01078.1"/>
    </source>
</evidence>
<dbReference type="Proteomes" id="UP001054945">
    <property type="component" value="Unassembled WGS sequence"/>
</dbReference>
<protein>
    <submittedName>
        <fullName evidence="1">Uncharacterized protein</fullName>
    </submittedName>
</protein>
<proteinExistence type="predicted"/>
<reference evidence="1 2" key="1">
    <citation type="submission" date="2021-06" db="EMBL/GenBank/DDBJ databases">
        <title>Caerostris extrusa draft genome.</title>
        <authorList>
            <person name="Kono N."/>
            <person name="Arakawa K."/>
        </authorList>
    </citation>
    <scope>NUCLEOTIDE SEQUENCE [LARGE SCALE GENOMIC DNA]</scope>
</reference>